<keyword evidence="2" id="KW-0472">Membrane</keyword>
<feature type="transmembrane region" description="Helical" evidence="2">
    <location>
        <begin position="29"/>
        <end position="50"/>
    </location>
</feature>
<dbReference type="Proteomes" id="UP001164965">
    <property type="component" value="Chromosome"/>
</dbReference>
<feature type="compositionally biased region" description="Pro residues" evidence="1">
    <location>
        <begin position="1"/>
        <end position="17"/>
    </location>
</feature>
<protein>
    <submittedName>
        <fullName evidence="3">DUF2530 domain-containing protein</fullName>
    </submittedName>
</protein>
<keyword evidence="2" id="KW-0812">Transmembrane</keyword>
<dbReference type="EMBL" id="CP110615">
    <property type="protein sequence ID" value="UZJ24260.1"/>
    <property type="molecule type" value="Genomic_DNA"/>
</dbReference>
<organism evidence="3 4">
    <name type="scientific">Rhodococcus antarcticus</name>
    <dbReference type="NCBI Taxonomy" id="2987751"/>
    <lineage>
        <taxon>Bacteria</taxon>
        <taxon>Bacillati</taxon>
        <taxon>Actinomycetota</taxon>
        <taxon>Actinomycetes</taxon>
        <taxon>Mycobacteriales</taxon>
        <taxon>Nocardiaceae</taxon>
        <taxon>Rhodococcus</taxon>
    </lineage>
</organism>
<keyword evidence="4" id="KW-1185">Reference proteome</keyword>
<proteinExistence type="predicted"/>
<evidence type="ECO:0000256" key="1">
    <source>
        <dbReference type="SAM" id="MobiDB-lite"/>
    </source>
</evidence>
<dbReference type="RefSeq" id="WP_265382367.1">
    <property type="nucleotide sequence ID" value="NZ_CP110615.1"/>
</dbReference>
<gene>
    <name evidence="3" type="ORF">RHODO2019_14015</name>
</gene>
<accession>A0ABY6NY13</accession>
<name>A0ABY6NY13_9NOCA</name>
<evidence type="ECO:0000313" key="4">
    <source>
        <dbReference type="Proteomes" id="UP001164965"/>
    </source>
</evidence>
<reference evidence="3" key="1">
    <citation type="submission" date="2022-10" db="EMBL/GenBank/DDBJ databases">
        <title>Rhodococcus sp.75.</title>
        <authorList>
            <person name="Sun M."/>
        </authorList>
    </citation>
    <scope>NUCLEOTIDE SEQUENCE</scope>
    <source>
        <strain evidence="3">75</strain>
    </source>
</reference>
<feature type="transmembrane region" description="Helical" evidence="2">
    <location>
        <begin position="56"/>
        <end position="78"/>
    </location>
</feature>
<evidence type="ECO:0000313" key="3">
    <source>
        <dbReference type="EMBL" id="UZJ24260.1"/>
    </source>
</evidence>
<dbReference type="InterPro" id="IPR019681">
    <property type="entry name" value="DUF2530"/>
</dbReference>
<keyword evidence="2" id="KW-1133">Transmembrane helix</keyword>
<sequence>MTEPTVPSPDQGPPRVPALPSALADPRPVMAVGTALWAVVLVVVAVRSLLGTDGLGTTVATCAVGVALGAIGYGIFFWQRRTVHGGSGRGQQGIS</sequence>
<dbReference type="Pfam" id="PF10745">
    <property type="entry name" value="DUF2530"/>
    <property type="match status" value="1"/>
</dbReference>
<evidence type="ECO:0000256" key="2">
    <source>
        <dbReference type="SAM" id="Phobius"/>
    </source>
</evidence>
<feature type="region of interest" description="Disordered" evidence="1">
    <location>
        <begin position="1"/>
        <end position="20"/>
    </location>
</feature>